<evidence type="ECO:0000313" key="2">
    <source>
        <dbReference type="EMBL" id="KAJ8385043.1"/>
    </source>
</evidence>
<sequence>MGRTGRWQRPLLKVGAACPGRQAAGTGLWGLGVSGQNTRHLGLMGHVSSAGPGACAVPGPRAVRSTNQRISRSHKDKCPVPALPYVLCQPGSVGMFVGLVCGADLRDALISSPHLPASSTAHLHGLRPTDAQPCPHLLGSGSEEA</sequence>
<gene>
    <name evidence="2" type="ORF">AAFF_G00195730</name>
</gene>
<feature type="region of interest" description="Disordered" evidence="1">
    <location>
        <begin position="121"/>
        <end position="145"/>
    </location>
</feature>
<evidence type="ECO:0000256" key="1">
    <source>
        <dbReference type="SAM" id="MobiDB-lite"/>
    </source>
</evidence>
<dbReference type="AlphaFoldDB" id="A0AAD7RIM4"/>
<organism evidence="2 3">
    <name type="scientific">Aldrovandia affinis</name>
    <dbReference type="NCBI Taxonomy" id="143900"/>
    <lineage>
        <taxon>Eukaryota</taxon>
        <taxon>Metazoa</taxon>
        <taxon>Chordata</taxon>
        <taxon>Craniata</taxon>
        <taxon>Vertebrata</taxon>
        <taxon>Euteleostomi</taxon>
        <taxon>Actinopterygii</taxon>
        <taxon>Neopterygii</taxon>
        <taxon>Teleostei</taxon>
        <taxon>Notacanthiformes</taxon>
        <taxon>Halosauridae</taxon>
        <taxon>Aldrovandia</taxon>
    </lineage>
</organism>
<keyword evidence="3" id="KW-1185">Reference proteome</keyword>
<dbReference type="Proteomes" id="UP001221898">
    <property type="component" value="Unassembled WGS sequence"/>
</dbReference>
<reference evidence="2" key="1">
    <citation type="journal article" date="2023" name="Science">
        <title>Genome structures resolve the early diversification of teleost fishes.</title>
        <authorList>
            <person name="Parey E."/>
            <person name="Louis A."/>
            <person name="Montfort J."/>
            <person name="Bouchez O."/>
            <person name="Roques C."/>
            <person name="Iampietro C."/>
            <person name="Lluch J."/>
            <person name="Castinel A."/>
            <person name="Donnadieu C."/>
            <person name="Desvignes T."/>
            <person name="Floi Bucao C."/>
            <person name="Jouanno E."/>
            <person name="Wen M."/>
            <person name="Mejri S."/>
            <person name="Dirks R."/>
            <person name="Jansen H."/>
            <person name="Henkel C."/>
            <person name="Chen W.J."/>
            <person name="Zahm M."/>
            <person name="Cabau C."/>
            <person name="Klopp C."/>
            <person name="Thompson A.W."/>
            <person name="Robinson-Rechavi M."/>
            <person name="Braasch I."/>
            <person name="Lecointre G."/>
            <person name="Bobe J."/>
            <person name="Postlethwait J.H."/>
            <person name="Berthelot C."/>
            <person name="Roest Crollius H."/>
            <person name="Guiguen Y."/>
        </authorList>
    </citation>
    <scope>NUCLEOTIDE SEQUENCE</scope>
    <source>
        <strain evidence="2">NC1722</strain>
    </source>
</reference>
<comment type="caution">
    <text evidence="2">The sequence shown here is derived from an EMBL/GenBank/DDBJ whole genome shotgun (WGS) entry which is preliminary data.</text>
</comment>
<dbReference type="EMBL" id="JAINUG010000260">
    <property type="protein sequence ID" value="KAJ8385043.1"/>
    <property type="molecule type" value="Genomic_DNA"/>
</dbReference>
<accession>A0AAD7RIM4</accession>
<proteinExistence type="predicted"/>
<protein>
    <submittedName>
        <fullName evidence="2">Uncharacterized protein</fullName>
    </submittedName>
</protein>
<name>A0AAD7RIM4_9TELE</name>
<evidence type="ECO:0000313" key="3">
    <source>
        <dbReference type="Proteomes" id="UP001221898"/>
    </source>
</evidence>